<dbReference type="SUPFAM" id="SSF102546">
    <property type="entry name" value="RbsD-like"/>
    <property type="match status" value="1"/>
</dbReference>
<comment type="catalytic activity">
    <reaction evidence="1">
        <text>beta-D-ribopyranose = beta-D-ribofuranose</text>
        <dbReference type="Rhea" id="RHEA:25432"/>
        <dbReference type="ChEBI" id="CHEBI:27476"/>
        <dbReference type="ChEBI" id="CHEBI:47002"/>
        <dbReference type="EC" id="5.4.99.62"/>
    </reaction>
</comment>
<evidence type="ECO:0000256" key="1">
    <source>
        <dbReference type="ARBA" id="ARBA00000223"/>
    </source>
</evidence>
<dbReference type="RefSeq" id="WP_060607887.1">
    <property type="nucleotide sequence ID" value="NZ_BBWQ01000018.1"/>
</dbReference>
<dbReference type="GO" id="GO:0006004">
    <property type="term" value="P:fucose metabolic process"/>
    <property type="evidence" value="ECO:0007669"/>
    <property type="project" value="TreeGrafter"/>
</dbReference>
<evidence type="ECO:0000313" key="4">
    <source>
        <dbReference type="EMBL" id="BAT26150.1"/>
    </source>
</evidence>
<sequence length="148" mass="16374">MLKLIPPLISPELLLTLAEMGHGDDLVIADRNFPAESVAASTVTGRCIRLSNVDTTEAAREILKLYPLDSFVEAPVRRMGVVDDFSAVLEVHTAMQEVIDEAEGRPIRMETVERFAFYEAAAKAYAVVRTTEARPYGCFILKKGVIFD</sequence>
<dbReference type="EMBL" id="LC066371">
    <property type="protein sequence ID" value="BAT26150.1"/>
    <property type="molecule type" value="Genomic_DNA"/>
</dbReference>
<dbReference type="PANTHER" id="PTHR31690">
    <property type="entry name" value="FUCOSE MUTAROTASE"/>
    <property type="match status" value="1"/>
</dbReference>
<dbReference type="Pfam" id="PF05025">
    <property type="entry name" value="RbsD_FucU"/>
    <property type="match status" value="1"/>
</dbReference>
<dbReference type="Gene3D" id="3.40.1650.10">
    <property type="entry name" value="RbsD-like domain"/>
    <property type="match status" value="1"/>
</dbReference>
<dbReference type="InterPro" id="IPR007721">
    <property type="entry name" value="RbsD_FucU"/>
</dbReference>
<protein>
    <submittedName>
        <fullName evidence="4">RbsD or FucU transport protein</fullName>
    </submittedName>
</protein>
<reference evidence="4" key="1">
    <citation type="journal article" date="2015" name="Proc. Natl. Acad. Sci. U.S.A.">
        <title>Bacterial clade with the ribosomal RNA operon on a small plasmid rather than the chromosome.</title>
        <authorList>
            <person name="Anda M."/>
            <person name="Ohtsubo Y."/>
            <person name="Okubo T."/>
            <person name="Sugawara M."/>
            <person name="Nagata Y."/>
            <person name="Tsuda M."/>
            <person name="Minamisawa K."/>
            <person name="Mitsui H."/>
        </authorList>
    </citation>
    <scope>NUCLEOTIDE SEQUENCE</scope>
    <source>
        <strain evidence="4">DSM 21988</strain>
    </source>
</reference>
<keyword evidence="2" id="KW-0413">Isomerase</keyword>
<evidence type="ECO:0000256" key="2">
    <source>
        <dbReference type="ARBA" id="ARBA00023235"/>
    </source>
</evidence>
<dbReference type="InterPro" id="IPR023750">
    <property type="entry name" value="RbsD-like_sf"/>
</dbReference>
<dbReference type="InterPro" id="IPR050443">
    <property type="entry name" value="RbsD/FucU_mutarotase"/>
</dbReference>
<organism evidence="4">
    <name type="scientific">Aureimonas altamirensis</name>
    <dbReference type="NCBI Taxonomy" id="370622"/>
    <lineage>
        <taxon>Bacteria</taxon>
        <taxon>Pseudomonadati</taxon>
        <taxon>Pseudomonadota</taxon>
        <taxon>Alphaproteobacteria</taxon>
        <taxon>Hyphomicrobiales</taxon>
        <taxon>Aurantimonadaceae</taxon>
        <taxon>Aureimonas</taxon>
    </lineage>
</organism>
<name>A0A0P0YXC7_9HYPH</name>
<comment type="catalytic activity">
    <reaction evidence="3">
        <text>alpha-L-fucose = beta-L-fucose</text>
        <dbReference type="Rhea" id="RHEA:25580"/>
        <dbReference type="ChEBI" id="CHEBI:42548"/>
        <dbReference type="ChEBI" id="CHEBI:42589"/>
        <dbReference type="EC" id="5.1.3.29"/>
    </reaction>
</comment>
<evidence type="ECO:0000256" key="3">
    <source>
        <dbReference type="ARBA" id="ARBA00036324"/>
    </source>
</evidence>
<dbReference type="PANTHER" id="PTHR31690:SF4">
    <property type="entry name" value="FUCOSE MUTAROTASE"/>
    <property type="match status" value="1"/>
</dbReference>
<dbReference type="GO" id="GO:0042806">
    <property type="term" value="F:fucose binding"/>
    <property type="evidence" value="ECO:0007669"/>
    <property type="project" value="TreeGrafter"/>
</dbReference>
<accession>A0A0P0YXC7</accession>
<dbReference type="GO" id="GO:0036373">
    <property type="term" value="F:L-fucose mutarotase activity"/>
    <property type="evidence" value="ECO:0007669"/>
    <property type="project" value="UniProtKB-EC"/>
</dbReference>
<proteinExistence type="predicted"/>
<dbReference type="AlphaFoldDB" id="A0A0P0YXC7"/>
<dbReference type="GO" id="GO:0062193">
    <property type="term" value="F:D-ribose pyranase activity"/>
    <property type="evidence" value="ECO:0007669"/>
    <property type="project" value="UniProtKB-EC"/>
</dbReference>